<evidence type="ECO:0000313" key="3">
    <source>
        <dbReference type="Proteomes" id="UP000811246"/>
    </source>
</evidence>
<dbReference type="AlphaFoldDB" id="A0A922JP18"/>
<evidence type="ECO:0000313" key="2">
    <source>
        <dbReference type="EMBL" id="KAG6714950.1"/>
    </source>
</evidence>
<reference evidence="2" key="1">
    <citation type="submission" date="2021-01" db="EMBL/GenBank/DDBJ databases">
        <authorList>
            <person name="Lovell J.T."/>
            <person name="Bentley N."/>
            <person name="Bhattarai G."/>
            <person name="Jenkins J.W."/>
            <person name="Sreedasyam A."/>
            <person name="Alarcon Y."/>
            <person name="Bock C."/>
            <person name="Boston L."/>
            <person name="Carlson J."/>
            <person name="Cervantes K."/>
            <person name="Clermont K."/>
            <person name="Krom N."/>
            <person name="Kubenka K."/>
            <person name="Mamidi S."/>
            <person name="Mattison C."/>
            <person name="Monteros M."/>
            <person name="Pisani C."/>
            <person name="Plott C."/>
            <person name="Rajasekar S."/>
            <person name="Rhein H.S."/>
            <person name="Rohla C."/>
            <person name="Song M."/>
            <person name="Hilaire R.S."/>
            <person name="Shu S."/>
            <person name="Wells L."/>
            <person name="Wang X."/>
            <person name="Webber J."/>
            <person name="Heerema R.J."/>
            <person name="Klein P."/>
            <person name="Conner P."/>
            <person name="Grauke L."/>
            <person name="Grimwood J."/>
            <person name="Schmutz J."/>
            <person name="Randall J.J."/>
        </authorList>
    </citation>
    <scope>NUCLEOTIDE SEQUENCE</scope>
    <source>
        <tissue evidence="2">Leaf</tissue>
    </source>
</reference>
<protein>
    <submittedName>
        <fullName evidence="2">Uncharacterized protein</fullName>
    </submittedName>
</protein>
<dbReference type="EMBL" id="CM031829">
    <property type="protein sequence ID" value="KAG6714950.1"/>
    <property type="molecule type" value="Genomic_DNA"/>
</dbReference>
<accession>A0A922JP18</accession>
<comment type="caution">
    <text evidence="2">The sequence shown here is derived from an EMBL/GenBank/DDBJ whole genome shotgun (WGS) entry which is preliminary data.</text>
</comment>
<feature type="region of interest" description="Disordered" evidence="1">
    <location>
        <begin position="19"/>
        <end position="70"/>
    </location>
</feature>
<organism evidence="2 3">
    <name type="scientific">Carya illinoinensis</name>
    <name type="common">Pecan</name>
    <dbReference type="NCBI Taxonomy" id="32201"/>
    <lineage>
        <taxon>Eukaryota</taxon>
        <taxon>Viridiplantae</taxon>
        <taxon>Streptophyta</taxon>
        <taxon>Embryophyta</taxon>
        <taxon>Tracheophyta</taxon>
        <taxon>Spermatophyta</taxon>
        <taxon>Magnoliopsida</taxon>
        <taxon>eudicotyledons</taxon>
        <taxon>Gunneridae</taxon>
        <taxon>Pentapetalae</taxon>
        <taxon>rosids</taxon>
        <taxon>fabids</taxon>
        <taxon>Fagales</taxon>
        <taxon>Juglandaceae</taxon>
        <taxon>Carya</taxon>
    </lineage>
</organism>
<evidence type="ECO:0000256" key="1">
    <source>
        <dbReference type="SAM" id="MobiDB-lite"/>
    </source>
</evidence>
<sequence length="70" mass="7932">MLSGPPQLLDHYQVSVPPYACNPQQHNSIGARPSVLPRPQRLYDHKHPLEQVQDSQFYGSMLPQAPNLSR</sequence>
<gene>
    <name evidence="2" type="ORF">I3842_05G226600</name>
</gene>
<dbReference type="Proteomes" id="UP000811246">
    <property type="component" value="Chromosome 5"/>
</dbReference>
<proteinExistence type="predicted"/>
<name>A0A922JP18_CARIL</name>